<dbReference type="GO" id="GO:0005634">
    <property type="term" value="C:nucleus"/>
    <property type="evidence" value="ECO:0007669"/>
    <property type="project" value="UniProtKB-SubCell"/>
</dbReference>
<keyword evidence="3" id="KW-0539">Nucleus</keyword>
<dbReference type="SUPFAM" id="SSF46955">
    <property type="entry name" value="Putative DNA-binding domain"/>
    <property type="match status" value="1"/>
</dbReference>
<dbReference type="STRING" id="106004.A0A1Y2FX41"/>
<evidence type="ECO:0000256" key="1">
    <source>
        <dbReference type="ARBA" id="ARBA00004123"/>
    </source>
</evidence>
<evidence type="ECO:0000256" key="3">
    <source>
        <dbReference type="ARBA" id="ARBA00023242"/>
    </source>
</evidence>
<dbReference type="Proteomes" id="UP000193467">
    <property type="component" value="Unassembled WGS sequence"/>
</dbReference>
<reference evidence="6 7" key="1">
    <citation type="submission" date="2016-07" db="EMBL/GenBank/DDBJ databases">
        <title>Pervasive Adenine N6-methylation of Active Genes in Fungi.</title>
        <authorList>
            <consortium name="DOE Joint Genome Institute"/>
            <person name="Mondo S.J."/>
            <person name="Dannebaum R.O."/>
            <person name="Kuo R.C."/>
            <person name="Labutti K."/>
            <person name="Haridas S."/>
            <person name="Kuo A."/>
            <person name="Salamov A."/>
            <person name="Ahrendt S.R."/>
            <person name="Lipzen A."/>
            <person name="Sullivan W."/>
            <person name="Andreopoulos W.B."/>
            <person name="Clum A."/>
            <person name="Lindquist E."/>
            <person name="Daum C."/>
            <person name="Ramamoorthy G.K."/>
            <person name="Gryganskyi A."/>
            <person name="Culley D."/>
            <person name="Magnuson J.K."/>
            <person name="James T.Y."/>
            <person name="O'Malley M.A."/>
            <person name="Stajich J.E."/>
            <person name="Spatafora J.W."/>
            <person name="Visel A."/>
            <person name="Grigoriev I.V."/>
        </authorList>
    </citation>
    <scope>NUCLEOTIDE SEQUENCE [LARGE SCALE GENOMIC DNA]</scope>
    <source>
        <strain evidence="6 7">62-1032</strain>
    </source>
</reference>
<comment type="caution">
    <text evidence="6">The sequence shown here is derived from an EMBL/GenBank/DDBJ whole genome shotgun (WGS) entry which is preliminary data.</text>
</comment>
<dbReference type="Pfam" id="PF05181">
    <property type="entry name" value="XPA_C"/>
    <property type="match status" value="1"/>
</dbReference>
<evidence type="ECO:0000259" key="5">
    <source>
        <dbReference type="Pfam" id="PF05181"/>
    </source>
</evidence>
<dbReference type="InterPro" id="IPR037129">
    <property type="entry name" value="XPA_sf"/>
</dbReference>
<dbReference type="EMBL" id="MCGR01000009">
    <property type="protein sequence ID" value="ORY88595.1"/>
    <property type="molecule type" value="Genomic_DNA"/>
</dbReference>
<feature type="compositionally biased region" description="Polar residues" evidence="4">
    <location>
        <begin position="351"/>
        <end position="363"/>
    </location>
</feature>
<sequence>MSNSRFRTPSPEPGPAPILDLTTPSPALAPSESGHLSRTPRTPKKPKPSGDFIFYDSEDGGQDPLAHLDEDDEDEFEPAASTPTKKAKSNGGKAIKQQPKPKKSNTDEWDDIPDWGEQQHCFLWDLPVELLDKILASPTLTLRDHLSLAATCRTLRAPYYTFSSSSKPRTLTGPLWEALMILRPPANTGNSTRSNKHPTTQHYKLIDRIFSNEDKCAVAEMKVLWPAVKVKGGEGSSSKGKKRAREEDVGVVGEAMISKQWQEAIDMIEDSKITKTDALKHYKISEKQLAPLPHITKRNPHDRHGNTVMRLYVEAAVEAKALKVHGGPVGHKELLKKRAESAKKAAATRIKNGTTQKRGSKSSYRGPRIGGYYYGYRGYDKGYW</sequence>
<accession>A0A1Y2FX41</accession>
<dbReference type="AlphaFoldDB" id="A0A1Y2FX41"/>
<dbReference type="InterPro" id="IPR009061">
    <property type="entry name" value="DNA-bd_dom_put_sf"/>
</dbReference>
<feature type="domain" description="XPA C-terminal" evidence="5">
    <location>
        <begin position="271"/>
        <end position="316"/>
    </location>
</feature>
<name>A0A1Y2FX41_9BASI</name>
<organism evidence="6 7">
    <name type="scientific">Leucosporidium creatinivorum</name>
    <dbReference type="NCBI Taxonomy" id="106004"/>
    <lineage>
        <taxon>Eukaryota</taxon>
        <taxon>Fungi</taxon>
        <taxon>Dikarya</taxon>
        <taxon>Basidiomycota</taxon>
        <taxon>Pucciniomycotina</taxon>
        <taxon>Microbotryomycetes</taxon>
        <taxon>Leucosporidiales</taxon>
        <taxon>Leucosporidium</taxon>
    </lineage>
</organism>
<feature type="region of interest" description="Disordered" evidence="4">
    <location>
        <begin position="340"/>
        <end position="363"/>
    </location>
</feature>
<dbReference type="OrthoDB" id="2525881at2759"/>
<comment type="subcellular location">
    <subcellularLocation>
        <location evidence="1">Nucleus</location>
    </subcellularLocation>
</comment>
<feature type="region of interest" description="Disordered" evidence="4">
    <location>
        <begin position="1"/>
        <end position="108"/>
    </location>
</feature>
<dbReference type="Gene3D" id="3.90.530.10">
    <property type="entry name" value="XPA C-terminal domain"/>
    <property type="match status" value="1"/>
</dbReference>
<evidence type="ECO:0000256" key="2">
    <source>
        <dbReference type="ARBA" id="ARBA00022833"/>
    </source>
</evidence>
<protein>
    <recommendedName>
        <fullName evidence="5">XPA C-terminal domain-containing protein</fullName>
    </recommendedName>
</protein>
<keyword evidence="2" id="KW-0862">Zinc</keyword>
<dbReference type="InterPro" id="IPR022656">
    <property type="entry name" value="XPA_C"/>
</dbReference>
<proteinExistence type="predicted"/>
<evidence type="ECO:0000256" key="4">
    <source>
        <dbReference type="SAM" id="MobiDB-lite"/>
    </source>
</evidence>
<dbReference type="InParanoid" id="A0A1Y2FX41"/>
<evidence type="ECO:0000313" key="6">
    <source>
        <dbReference type="EMBL" id="ORY88595.1"/>
    </source>
</evidence>
<gene>
    <name evidence="6" type="ORF">BCR35DRAFT_301355</name>
</gene>
<evidence type="ECO:0000313" key="7">
    <source>
        <dbReference type="Proteomes" id="UP000193467"/>
    </source>
</evidence>
<dbReference type="CDD" id="cd21075">
    <property type="entry name" value="DBD_XPA-like"/>
    <property type="match status" value="1"/>
</dbReference>
<keyword evidence="7" id="KW-1185">Reference proteome</keyword>